<reference evidence="1" key="1">
    <citation type="submission" date="2021-04" db="EMBL/GenBank/DDBJ databases">
        <authorList>
            <person name="Tunstrom K."/>
        </authorList>
    </citation>
    <scope>NUCLEOTIDE SEQUENCE</scope>
</reference>
<dbReference type="Proteomes" id="UP000691718">
    <property type="component" value="Unassembled WGS sequence"/>
</dbReference>
<name>A0A8S3YAV2_PARAO</name>
<evidence type="ECO:0000313" key="2">
    <source>
        <dbReference type="Proteomes" id="UP000691718"/>
    </source>
</evidence>
<proteinExistence type="predicted"/>
<dbReference type="EMBL" id="CAJQZP010001558">
    <property type="protein sequence ID" value="CAG5054089.1"/>
    <property type="molecule type" value="Genomic_DNA"/>
</dbReference>
<gene>
    <name evidence="1" type="ORF">PAPOLLO_LOCUS25851</name>
</gene>
<keyword evidence="2" id="KW-1185">Reference proteome</keyword>
<comment type="caution">
    <text evidence="1">The sequence shown here is derived from an EMBL/GenBank/DDBJ whole genome shotgun (WGS) entry which is preliminary data.</text>
</comment>
<protein>
    <submittedName>
        <fullName evidence="1">(apollo) hypothetical protein</fullName>
    </submittedName>
</protein>
<dbReference type="AlphaFoldDB" id="A0A8S3YAV2"/>
<evidence type="ECO:0000313" key="1">
    <source>
        <dbReference type="EMBL" id="CAG5054089.1"/>
    </source>
</evidence>
<sequence length="95" mass="11037">MRFLIIQQKKNTIITKTSIEINKIDQSNFDAIERENEISTKTLKPDDLITSQDFSIVDEALPRQDLKAGLKDFVHIPPIHIHIRNRISKDSRRKG</sequence>
<organism evidence="1 2">
    <name type="scientific">Parnassius apollo</name>
    <name type="common">Apollo butterfly</name>
    <name type="synonym">Papilio apollo</name>
    <dbReference type="NCBI Taxonomy" id="110799"/>
    <lineage>
        <taxon>Eukaryota</taxon>
        <taxon>Metazoa</taxon>
        <taxon>Ecdysozoa</taxon>
        <taxon>Arthropoda</taxon>
        <taxon>Hexapoda</taxon>
        <taxon>Insecta</taxon>
        <taxon>Pterygota</taxon>
        <taxon>Neoptera</taxon>
        <taxon>Endopterygota</taxon>
        <taxon>Lepidoptera</taxon>
        <taxon>Glossata</taxon>
        <taxon>Ditrysia</taxon>
        <taxon>Papilionoidea</taxon>
        <taxon>Papilionidae</taxon>
        <taxon>Parnassiinae</taxon>
        <taxon>Parnassini</taxon>
        <taxon>Parnassius</taxon>
        <taxon>Parnassius</taxon>
    </lineage>
</organism>
<accession>A0A8S3YAV2</accession>